<name>A0A3D8T1X1_9HELO</name>
<accession>A0A3D8T1X1</accession>
<organism evidence="1 2">
    <name type="scientific">Coleophoma crateriformis</name>
    <dbReference type="NCBI Taxonomy" id="565419"/>
    <lineage>
        <taxon>Eukaryota</taxon>
        <taxon>Fungi</taxon>
        <taxon>Dikarya</taxon>
        <taxon>Ascomycota</taxon>
        <taxon>Pezizomycotina</taxon>
        <taxon>Leotiomycetes</taxon>
        <taxon>Helotiales</taxon>
        <taxon>Dermateaceae</taxon>
        <taxon>Coleophoma</taxon>
    </lineage>
</organism>
<evidence type="ECO:0000313" key="1">
    <source>
        <dbReference type="EMBL" id="RDW92565.1"/>
    </source>
</evidence>
<sequence length="356" mass="41454">MANPYNPIEETEEIVGNLSRDDMTCQLIRYKLSRYYKGFGRKRKVTEFLDGSGEDRFKEVEPEDGDKAAMKYEKMAKQCFKHLNTSQLVLIRKFLILDIFAEAEEVMQNSFTYMSDMRLLVTPSKACTLRALPAEVRSRIYEYSLMRTLDRPCNQALLTALRPDEKLYHEALAVFNKINYYQLGTSTGMRSKRNLHAFKNVMSDNAIRNIQNMMIYLGDWECGPRTTASELEWIHFQQHRNSRLGMASNLRSLIFVVNKVEELYFTSQVLCSLRNLKRITAVEILFTSAMDWDQRYGHEIMPNADDVEVLNRRLGCVAKLKRVYVTTTSRPGDKVKYTTEEWFWRAAEGSALQITQ</sequence>
<gene>
    <name evidence="1" type="ORF">BP5796_01959</name>
</gene>
<dbReference type="EMBL" id="PDLN01000002">
    <property type="protein sequence ID" value="RDW92565.1"/>
    <property type="molecule type" value="Genomic_DNA"/>
</dbReference>
<dbReference type="AlphaFoldDB" id="A0A3D8T1X1"/>
<protein>
    <submittedName>
        <fullName evidence="1">Uncharacterized protein</fullName>
    </submittedName>
</protein>
<proteinExistence type="predicted"/>
<dbReference type="Proteomes" id="UP000256328">
    <property type="component" value="Unassembled WGS sequence"/>
</dbReference>
<comment type="caution">
    <text evidence="1">The sequence shown here is derived from an EMBL/GenBank/DDBJ whole genome shotgun (WGS) entry which is preliminary data.</text>
</comment>
<evidence type="ECO:0000313" key="2">
    <source>
        <dbReference type="Proteomes" id="UP000256328"/>
    </source>
</evidence>
<reference evidence="1 2" key="1">
    <citation type="journal article" date="2018" name="IMA Fungus">
        <title>IMA Genome-F 9: Draft genome sequence of Annulohypoxylon stygium, Aspergillus mulundensis, Berkeleyomyces basicola (syn. Thielaviopsis basicola), Ceratocystis smalleyi, two Cercospora beticola strains, Coleophoma cylindrospora, Fusarium fracticaudum, Phialophora cf. hyalina, and Morchella septimelata.</title>
        <authorList>
            <person name="Wingfield B.D."/>
            <person name="Bills G.F."/>
            <person name="Dong Y."/>
            <person name="Huang W."/>
            <person name="Nel W.J."/>
            <person name="Swalarsk-Parry B.S."/>
            <person name="Vaghefi N."/>
            <person name="Wilken P.M."/>
            <person name="An Z."/>
            <person name="de Beer Z.W."/>
            <person name="De Vos L."/>
            <person name="Chen L."/>
            <person name="Duong T.A."/>
            <person name="Gao Y."/>
            <person name="Hammerbacher A."/>
            <person name="Kikkert J.R."/>
            <person name="Li Y."/>
            <person name="Li H."/>
            <person name="Li K."/>
            <person name="Li Q."/>
            <person name="Liu X."/>
            <person name="Ma X."/>
            <person name="Naidoo K."/>
            <person name="Pethybridge S.J."/>
            <person name="Sun J."/>
            <person name="Steenkamp E.T."/>
            <person name="van der Nest M.A."/>
            <person name="van Wyk S."/>
            <person name="Wingfield M.J."/>
            <person name="Xiong C."/>
            <person name="Yue Q."/>
            <person name="Zhang X."/>
        </authorList>
    </citation>
    <scope>NUCLEOTIDE SEQUENCE [LARGE SCALE GENOMIC DNA]</scope>
    <source>
        <strain evidence="1 2">BP5796</strain>
    </source>
</reference>
<dbReference type="OrthoDB" id="10282041at2759"/>
<keyword evidence="2" id="KW-1185">Reference proteome</keyword>